<comment type="similarity">
    <text evidence="1">Belongs to the virb1 family.</text>
</comment>
<evidence type="ECO:0000313" key="4">
    <source>
        <dbReference type="EMBL" id="RUT30263.1"/>
    </source>
</evidence>
<dbReference type="AlphaFoldDB" id="A0A433X885"/>
<feature type="signal peptide" evidence="2">
    <location>
        <begin position="1"/>
        <end position="21"/>
    </location>
</feature>
<dbReference type="PROSITE" id="PS51257">
    <property type="entry name" value="PROKAR_LIPOPROTEIN"/>
    <property type="match status" value="1"/>
</dbReference>
<dbReference type="Proteomes" id="UP000281547">
    <property type="component" value="Unassembled WGS sequence"/>
</dbReference>
<dbReference type="OrthoDB" id="9788661at2"/>
<organism evidence="4 5">
    <name type="scientific">Arsenicitalea aurantiaca</name>
    <dbReference type="NCBI Taxonomy" id="1783274"/>
    <lineage>
        <taxon>Bacteria</taxon>
        <taxon>Pseudomonadati</taxon>
        <taxon>Pseudomonadota</taxon>
        <taxon>Alphaproteobacteria</taxon>
        <taxon>Hyphomicrobiales</taxon>
        <taxon>Devosiaceae</taxon>
        <taxon>Arsenicitalea</taxon>
    </lineage>
</organism>
<proteinExistence type="inferred from homology"/>
<dbReference type="EMBL" id="RZNJ01000004">
    <property type="protein sequence ID" value="RUT30263.1"/>
    <property type="molecule type" value="Genomic_DNA"/>
</dbReference>
<evidence type="ECO:0000256" key="2">
    <source>
        <dbReference type="SAM" id="SignalP"/>
    </source>
</evidence>
<accession>A0A433X885</accession>
<keyword evidence="5" id="KW-1185">Reference proteome</keyword>
<comment type="caution">
    <text evidence="4">The sequence shown here is derived from an EMBL/GenBank/DDBJ whole genome shotgun (WGS) entry which is preliminary data.</text>
</comment>
<dbReference type="Gene3D" id="1.10.530.10">
    <property type="match status" value="1"/>
</dbReference>
<dbReference type="InterPro" id="IPR023346">
    <property type="entry name" value="Lysozyme-like_dom_sf"/>
</dbReference>
<evidence type="ECO:0000259" key="3">
    <source>
        <dbReference type="Pfam" id="PF01464"/>
    </source>
</evidence>
<dbReference type="RefSeq" id="WP_127189044.1">
    <property type="nucleotide sequence ID" value="NZ_RZNJ01000004.1"/>
</dbReference>
<sequence>MNLSRLVTAGLVLPLFLAACSSDQLGMIRSTTPTVAAYAAPVPASRTLPAGPRTERELDGLIAKYSAMHGVPESLVHRVVRRESNYNPRARNGPNLGLMQIQHATARTMGYRGEATGLLDAETNLNYAVKYLRGAYIVGDRNEDQAVRLYSRGYYYDAKRKGLLDEAGLR</sequence>
<gene>
    <name evidence="4" type="ORF">EMQ25_13190</name>
</gene>
<feature type="domain" description="Transglycosylase SLT" evidence="3">
    <location>
        <begin position="61"/>
        <end position="153"/>
    </location>
</feature>
<dbReference type="Pfam" id="PF01464">
    <property type="entry name" value="SLT"/>
    <property type="match status" value="1"/>
</dbReference>
<protein>
    <submittedName>
        <fullName evidence="4">Lytic transglycosylase domain-containing protein</fullName>
    </submittedName>
</protein>
<keyword evidence="2" id="KW-0732">Signal</keyword>
<dbReference type="SUPFAM" id="SSF53955">
    <property type="entry name" value="Lysozyme-like"/>
    <property type="match status" value="1"/>
</dbReference>
<name>A0A433X885_9HYPH</name>
<evidence type="ECO:0000256" key="1">
    <source>
        <dbReference type="ARBA" id="ARBA00009387"/>
    </source>
</evidence>
<reference evidence="4 5" key="1">
    <citation type="journal article" date="2016" name="Int. J. Syst. Evol. Microbiol.">
        <title>Arsenicitalea aurantiaca gen. nov., sp. nov., a new member of the family Hyphomicrobiaceae, isolated from high-arsenic sediment.</title>
        <authorList>
            <person name="Mu Y."/>
            <person name="Zhou L."/>
            <person name="Zeng X.C."/>
            <person name="Liu L."/>
            <person name="Pan Y."/>
            <person name="Chen X."/>
            <person name="Wang J."/>
            <person name="Li S."/>
            <person name="Li W.J."/>
            <person name="Wang Y."/>
        </authorList>
    </citation>
    <scope>NUCLEOTIDE SEQUENCE [LARGE SCALE GENOMIC DNA]</scope>
    <source>
        <strain evidence="4 5">42-50</strain>
    </source>
</reference>
<dbReference type="InterPro" id="IPR008258">
    <property type="entry name" value="Transglycosylase_SLT_dom_1"/>
</dbReference>
<evidence type="ECO:0000313" key="5">
    <source>
        <dbReference type="Proteomes" id="UP000281547"/>
    </source>
</evidence>
<feature type="chain" id="PRO_5019545047" evidence="2">
    <location>
        <begin position="22"/>
        <end position="170"/>
    </location>
</feature>